<dbReference type="AlphaFoldDB" id="A0A1X7S7D3"/>
<feature type="compositionally biased region" description="Acidic residues" evidence="1">
    <location>
        <begin position="159"/>
        <end position="174"/>
    </location>
</feature>
<evidence type="ECO:0000256" key="1">
    <source>
        <dbReference type="SAM" id="MobiDB-lite"/>
    </source>
</evidence>
<name>A0A1X7S7D3_ZYMT9</name>
<feature type="region of interest" description="Disordered" evidence="1">
    <location>
        <begin position="64"/>
        <end position="174"/>
    </location>
</feature>
<evidence type="ECO:0000313" key="3">
    <source>
        <dbReference type="Proteomes" id="UP000215127"/>
    </source>
</evidence>
<feature type="compositionally biased region" description="Basic and acidic residues" evidence="1">
    <location>
        <begin position="138"/>
        <end position="147"/>
    </location>
</feature>
<feature type="compositionally biased region" description="Acidic residues" evidence="1">
    <location>
        <begin position="86"/>
        <end position="116"/>
    </location>
</feature>
<protein>
    <submittedName>
        <fullName evidence="2">Uncharacterized protein</fullName>
    </submittedName>
</protein>
<gene>
    <name evidence="2" type="ORF">ZT3D7_G10585</name>
</gene>
<proteinExistence type="predicted"/>
<dbReference type="Proteomes" id="UP000215127">
    <property type="component" value="Chromosome 11"/>
</dbReference>
<sequence>MSLAEAYSLAHTAQTRLNHEAGRPDRHLRYVVGHLMHYESLRLRIVDIENDLATRRRSIQFHRFQHRPSSLSKVASAPLPPTAGQLDEDDTDEDDGDNDDYDDAMFLDGEDADDDLSLSRFPSRAGLASPPTSPTEPQFHHELHDPEPDLSYSPSASSDEYDEDDNTEDDSDFDDACLIAYPSHSHTRPQSRIRTPSDDGLYEGMAELGLGKNLPGVRRRGSSTRGSARVLSHIEQLERGQTNGSKSSDGVGVHVEAIEIDEA</sequence>
<organism evidence="2 3">
    <name type="scientific">Zymoseptoria tritici (strain ST99CH_3D7)</name>
    <dbReference type="NCBI Taxonomy" id="1276538"/>
    <lineage>
        <taxon>Eukaryota</taxon>
        <taxon>Fungi</taxon>
        <taxon>Dikarya</taxon>
        <taxon>Ascomycota</taxon>
        <taxon>Pezizomycotina</taxon>
        <taxon>Dothideomycetes</taxon>
        <taxon>Dothideomycetidae</taxon>
        <taxon>Mycosphaerellales</taxon>
        <taxon>Mycosphaerellaceae</taxon>
        <taxon>Zymoseptoria</taxon>
    </lineage>
</organism>
<evidence type="ECO:0000313" key="2">
    <source>
        <dbReference type="EMBL" id="SMQ55430.1"/>
    </source>
</evidence>
<reference evidence="2 3" key="1">
    <citation type="submission" date="2016-06" db="EMBL/GenBank/DDBJ databases">
        <authorList>
            <person name="Kjaerup R.B."/>
            <person name="Dalgaard T.S."/>
            <person name="Juul-Madsen H.R."/>
        </authorList>
    </citation>
    <scope>NUCLEOTIDE SEQUENCE [LARGE SCALE GENOMIC DNA]</scope>
</reference>
<accession>A0A1X7S7D3</accession>
<keyword evidence="3" id="KW-1185">Reference proteome</keyword>
<dbReference type="EMBL" id="LT853702">
    <property type="protein sequence ID" value="SMQ55430.1"/>
    <property type="molecule type" value="Genomic_DNA"/>
</dbReference>